<dbReference type="EMBL" id="CP023434">
    <property type="protein sequence ID" value="AXY25393.1"/>
    <property type="molecule type" value="Genomic_DNA"/>
</dbReference>
<dbReference type="PROSITE" id="PS51482">
    <property type="entry name" value="DEGV"/>
    <property type="match status" value="1"/>
</dbReference>
<accession>A0A347WJY6</accession>
<dbReference type="Gene3D" id="3.30.1180.10">
    <property type="match status" value="1"/>
</dbReference>
<evidence type="ECO:0000313" key="3">
    <source>
        <dbReference type="EMBL" id="AXY25393.1"/>
    </source>
</evidence>
<protein>
    <submittedName>
        <fullName evidence="3">EDD domain protein</fullName>
    </submittedName>
</protein>
<dbReference type="KEGG" id="abae:CL176_04905"/>
<dbReference type="PANTHER" id="PTHR33434:SF2">
    <property type="entry name" value="FATTY ACID-BINDING PROTEIN TM_1468"/>
    <property type="match status" value="1"/>
</dbReference>
<dbReference type="NCBIfam" id="TIGR00762">
    <property type="entry name" value="DegV"/>
    <property type="match status" value="1"/>
</dbReference>
<gene>
    <name evidence="3" type="ORF">CL176_04905</name>
</gene>
<dbReference type="InterPro" id="IPR043168">
    <property type="entry name" value="DegV_C"/>
</dbReference>
<reference evidence="3 4" key="1">
    <citation type="submission" date="2017-09" db="EMBL/GenBank/DDBJ databases">
        <title>Complete genome sequence of Oxytococcus suis strain ZY16052.</title>
        <authorList>
            <person name="Li F."/>
        </authorList>
    </citation>
    <scope>NUCLEOTIDE SEQUENCE [LARGE SCALE GENOMIC DNA]</scope>
    <source>
        <strain evidence="3 4">ZY16052</strain>
    </source>
</reference>
<dbReference type="AlphaFoldDB" id="A0A347WJY6"/>
<dbReference type="RefSeq" id="WP_118990305.1">
    <property type="nucleotide sequence ID" value="NZ_CP023434.1"/>
</dbReference>
<dbReference type="InterPro" id="IPR050270">
    <property type="entry name" value="DegV_domain_contain"/>
</dbReference>
<proteinExistence type="predicted"/>
<dbReference type="OrthoDB" id="5429275at2"/>
<comment type="function">
    <text evidence="1">May bind long-chain fatty acids, such as palmitate, and may play a role in lipid transport or fatty acid metabolism.</text>
</comment>
<dbReference type="PANTHER" id="PTHR33434">
    <property type="entry name" value="DEGV DOMAIN-CONTAINING PROTEIN DR_1986-RELATED"/>
    <property type="match status" value="1"/>
</dbReference>
<dbReference type="Gene3D" id="3.40.50.10170">
    <property type="match status" value="1"/>
</dbReference>
<name>A0A347WJY6_9LACT</name>
<evidence type="ECO:0000256" key="1">
    <source>
        <dbReference type="ARBA" id="ARBA00003238"/>
    </source>
</evidence>
<evidence type="ECO:0000256" key="2">
    <source>
        <dbReference type="ARBA" id="ARBA00023121"/>
    </source>
</evidence>
<evidence type="ECO:0000313" key="4">
    <source>
        <dbReference type="Proteomes" id="UP000263232"/>
    </source>
</evidence>
<dbReference type="InterPro" id="IPR003797">
    <property type="entry name" value="DegV"/>
</dbReference>
<dbReference type="Pfam" id="PF02645">
    <property type="entry name" value="DegV"/>
    <property type="match status" value="1"/>
</dbReference>
<organism evidence="3 4">
    <name type="scientific">Suicoccus acidiformans</name>
    <dbReference type="NCBI Taxonomy" id="2036206"/>
    <lineage>
        <taxon>Bacteria</taxon>
        <taxon>Bacillati</taxon>
        <taxon>Bacillota</taxon>
        <taxon>Bacilli</taxon>
        <taxon>Lactobacillales</taxon>
        <taxon>Aerococcaceae</taxon>
        <taxon>Suicoccus</taxon>
    </lineage>
</organism>
<sequence>MEIVIVTESGSDLPAHYIEQYGIYIVPMHVVMNEVTYDDQLNIQARDVFAHFEHTKTLPTTSGSTPQDFADTFDRIIREHPQAEIVYIAYSSVTTVSYNSARIASENYSNVHLVDSKNVSTGLGTIVLAACEHLRKNPDISAQELVAFVEEIRTRTHFSFLPQTLTYLLAGGRVSNAQYIGAKLLRIFPSIQLENGYLVAGKKHRGGFKKAYLKFIEDFMGRYQLEADTLRLTEVEGLSQDDKAAIEAKIQTYGFTKPEWIKTGAVIACHGGPGAFGISGIEKA</sequence>
<dbReference type="Proteomes" id="UP000263232">
    <property type="component" value="Chromosome"/>
</dbReference>
<dbReference type="SUPFAM" id="SSF82549">
    <property type="entry name" value="DAK1/DegV-like"/>
    <property type="match status" value="1"/>
</dbReference>
<dbReference type="GO" id="GO:0008289">
    <property type="term" value="F:lipid binding"/>
    <property type="evidence" value="ECO:0007669"/>
    <property type="project" value="UniProtKB-KW"/>
</dbReference>
<keyword evidence="4" id="KW-1185">Reference proteome</keyword>
<keyword evidence="2" id="KW-0446">Lipid-binding</keyword>